<keyword evidence="1" id="KW-0812">Transmembrane</keyword>
<proteinExistence type="predicted"/>
<evidence type="ECO:0000313" key="3">
    <source>
        <dbReference type="Proteomes" id="UP000232323"/>
    </source>
</evidence>
<dbReference type="AlphaFoldDB" id="A0A250X0K3"/>
<name>A0A250X0K3_9CHLO</name>
<gene>
    <name evidence="2" type="ORF">CEUSTIGMA_g3867.t1</name>
</gene>
<comment type="caution">
    <text evidence="2">The sequence shown here is derived from an EMBL/GenBank/DDBJ whole genome shotgun (WGS) entry which is preliminary data.</text>
</comment>
<organism evidence="2 3">
    <name type="scientific">Chlamydomonas eustigma</name>
    <dbReference type="NCBI Taxonomy" id="1157962"/>
    <lineage>
        <taxon>Eukaryota</taxon>
        <taxon>Viridiplantae</taxon>
        <taxon>Chlorophyta</taxon>
        <taxon>core chlorophytes</taxon>
        <taxon>Chlorophyceae</taxon>
        <taxon>CS clade</taxon>
        <taxon>Chlamydomonadales</taxon>
        <taxon>Chlamydomonadaceae</taxon>
        <taxon>Chlamydomonas</taxon>
    </lineage>
</organism>
<sequence length="461" mass="50342">MNEQLKSAVKPEEAAAPNNLRSVVCFSLSLLSLLAVFGCMLLNTVYFSPVKTLGYEAQLFHGGRAGTGLNSSSASPAHSSSLGGGTANTSATLFQTDHNAKWDDTWHVSIYQQLHAIQEGRRRSPLILPTGHIDEATGQKTAKAEITSTTPPALLILMLGDSTMEAQHKLLCEVLIPGCQYTPGAYSCRQTSTPTSTNHEVTPASAAVSKHLEEGSCINTALNVRAWYVKSGNCEVPESYLLDGLKSDEKASKGMEVVSYFTCGLWMLHLGNARHVKSDFRVDLKGALNLEDSLDHTLRSMMKVYGSNAMLVCMSAHSIAEAKFTGEYEQAVLLLRYKEKREKVVSSCVNLTQAFAEESNITSIRGDVGGQVQEFCEKALFMEEGMQYLNGRVRKFLKEWEKDAGRVVDVVDGHLITWQKSWATPVADGRHYPTLVPLECSQDGSAVESTITDDDLTLSCT</sequence>
<evidence type="ECO:0000256" key="1">
    <source>
        <dbReference type="SAM" id="Phobius"/>
    </source>
</evidence>
<dbReference type="EMBL" id="BEGY01000017">
    <property type="protein sequence ID" value="GAX76422.1"/>
    <property type="molecule type" value="Genomic_DNA"/>
</dbReference>
<keyword evidence="3" id="KW-1185">Reference proteome</keyword>
<feature type="transmembrane region" description="Helical" evidence="1">
    <location>
        <begin position="20"/>
        <end position="42"/>
    </location>
</feature>
<keyword evidence="1" id="KW-1133">Transmembrane helix</keyword>
<protein>
    <submittedName>
        <fullName evidence="2">Uncharacterized protein</fullName>
    </submittedName>
</protein>
<evidence type="ECO:0000313" key="2">
    <source>
        <dbReference type="EMBL" id="GAX76422.1"/>
    </source>
</evidence>
<dbReference type="Proteomes" id="UP000232323">
    <property type="component" value="Unassembled WGS sequence"/>
</dbReference>
<reference evidence="2 3" key="1">
    <citation type="submission" date="2017-08" db="EMBL/GenBank/DDBJ databases">
        <title>Acidophilic green algal genome provides insights into adaptation to an acidic environment.</title>
        <authorList>
            <person name="Hirooka S."/>
            <person name="Hirose Y."/>
            <person name="Kanesaki Y."/>
            <person name="Higuchi S."/>
            <person name="Fujiwara T."/>
            <person name="Onuma R."/>
            <person name="Era A."/>
            <person name="Ohbayashi R."/>
            <person name="Uzuka A."/>
            <person name="Nozaki H."/>
            <person name="Yoshikawa H."/>
            <person name="Miyagishima S.Y."/>
        </authorList>
    </citation>
    <scope>NUCLEOTIDE SEQUENCE [LARGE SCALE GENOMIC DNA]</scope>
    <source>
        <strain evidence="2 3">NIES-2499</strain>
    </source>
</reference>
<accession>A0A250X0K3</accession>
<keyword evidence="1" id="KW-0472">Membrane</keyword>